<evidence type="ECO:0000259" key="1">
    <source>
        <dbReference type="Pfam" id="PF02627"/>
    </source>
</evidence>
<dbReference type="InterPro" id="IPR029032">
    <property type="entry name" value="AhpD-like"/>
</dbReference>
<protein>
    <submittedName>
        <fullName evidence="2">Carboxymuconolactone decarboxylase family protein</fullName>
    </submittedName>
</protein>
<accession>A0A3E1R8X9</accession>
<dbReference type="PANTHER" id="PTHR34846">
    <property type="entry name" value="4-CARBOXYMUCONOLACTONE DECARBOXYLASE FAMILY PROTEIN (AFU_ORTHOLOGUE AFUA_6G11590)"/>
    <property type="match status" value="1"/>
</dbReference>
<sequence>MAEHNDKHQNATAAPRIATVPDSALQPAEVVEAIRKRRGGTLLNLDRMLLNSPAYAVGWNTFLGAVRNGLSLDPKLRELAICYVAVLNRADYELLQHAPEFLAAGGTQAQLDALRDMDAALADAALKDVASRGPTVFDATERAVLQLTLEMTRQVQVSEACFARVQQALGSAQQQVELVGVIAAYNMVSRFLEALRVAPEAG</sequence>
<dbReference type="Gene3D" id="1.20.1290.10">
    <property type="entry name" value="AhpD-like"/>
    <property type="match status" value="1"/>
</dbReference>
<dbReference type="GO" id="GO:0051920">
    <property type="term" value="F:peroxiredoxin activity"/>
    <property type="evidence" value="ECO:0007669"/>
    <property type="project" value="InterPro"/>
</dbReference>
<dbReference type="SUPFAM" id="SSF69118">
    <property type="entry name" value="AhpD-like"/>
    <property type="match status" value="1"/>
</dbReference>
<dbReference type="OrthoDB" id="4704294at2"/>
<dbReference type="Pfam" id="PF02627">
    <property type="entry name" value="CMD"/>
    <property type="match status" value="1"/>
</dbReference>
<dbReference type="PANTHER" id="PTHR34846:SF11">
    <property type="entry name" value="4-CARBOXYMUCONOLACTONE DECARBOXYLASE FAMILY PROTEIN (AFU_ORTHOLOGUE AFUA_6G11590)"/>
    <property type="match status" value="1"/>
</dbReference>
<dbReference type="RefSeq" id="WP_117179286.1">
    <property type="nucleotide sequence ID" value="NZ_QFZK01000013.1"/>
</dbReference>
<evidence type="ECO:0000313" key="3">
    <source>
        <dbReference type="Proteomes" id="UP000260665"/>
    </source>
</evidence>
<dbReference type="InterPro" id="IPR003779">
    <property type="entry name" value="CMD-like"/>
</dbReference>
<dbReference type="AlphaFoldDB" id="A0A3E1R8X9"/>
<dbReference type="EMBL" id="QFZK01000013">
    <property type="protein sequence ID" value="RFO95681.1"/>
    <property type="molecule type" value="Genomic_DNA"/>
</dbReference>
<keyword evidence="3" id="KW-1185">Reference proteome</keyword>
<organism evidence="2 3">
    <name type="scientific">Rhodoferax lacus</name>
    <dbReference type="NCBI Taxonomy" id="2184758"/>
    <lineage>
        <taxon>Bacteria</taxon>
        <taxon>Pseudomonadati</taxon>
        <taxon>Pseudomonadota</taxon>
        <taxon>Betaproteobacteria</taxon>
        <taxon>Burkholderiales</taxon>
        <taxon>Comamonadaceae</taxon>
        <taxon>Rhodoferax</taxon>
    </lineage>
</organism>
<reference evidence="2 3" key="1">
    <citation type="submission" date="2018-05" db="EMBL/GenBank/DDBJ databases">
        <title>Rhodoferax soyangensis sp.nov., isolated from an oligotrophic freshwater lake.</title>
        <authorList>
            <person name="Park M."/>
        </authorList>
    </citation>
    <scope>NUCLEOTIDE SEQUENCE [LARGE SCALE GENOMIC DNA]</scope>
    <source>
        <strain evidence="2 3">IMCC26218</strain>
    </source>
</reference>
<evidence type="ECO:0000313" key="2">
    <source>
        <dbReference type="EMBL" id="RFO95681.1"/>
    </source>
</evidence>
<feature type="domain" description="Carboxymuconolactone decarboxylase-like" evidence="1">
    <location>
        <begin position="53"/>
        <end position="124"/>
    </location>
</feature>
<proteinExistence type="predicted"/>
<name>A0A3E1R8X9_9BURK</name>
<comment type="caution">
    <text evidence="2">The sequence shown here is derived from an EMBL/GenBank/DDBJ whole genome shotgun (WGS) entry which is preliminary data.</text>
</comment>
<dbReference type="Proteomes" id="UP000260665">
    <property type="component" value="Unassembled WGS sequence"/>
</dbReference>
<gene>
    <name evidence="2" type="ORF">DIC66_16940</name>
</gene>